<evidence type="ECO:0000256" key="1">
    <source>
        <dbReference type="ARBA" id="ARBA00022723"/>
    </source>
</evidence>
<dbReference type="Pfam" id="PF21361">
    <property type="entry name" value="Sina_ZnF"/>
    <property type="match status" value="1"/>
</dbReference>
<dbReference type="GO" id="GO:0008270">
    <property type="term" value="F:zinc ion binding"/>
    <property type="evidence" value="ECO:0007669"/>
    <property type="project" value="UniProtKB-KW"/>
</dbReference>
<dbReference type="InterPro" id="IPR049548">
    <property type="entry name" value="Sina-like_RING"/>
</dbReference>
<dbReference type="Proteomes" id="UP001153737">
    <property type="component" value="Chromosome 7"/>
</dbReference>
<reference evidence="6" key="1">
    <citation type="submission" date="2022-01" db="EMBL/GenBank/DDBJ databases">
        <authorList>
            <person name="King R."/>
        </authorList>
    </citation>
    <scope>NUCLEOTIDE SEQUENCE</scope>
</reference>
<evidence type="ECO:0000256" key="3">
    <source>
        <dbReference type="ARBA" id="ARBA00022833"/>
    </source>
</evidence>
<organism evidence="6 7">
    <name type="scientific">Phaedon cochleariae</name>
    <name type="common">Mustard beetle</name>
    <dbReference type="NCBI Taxonomy" id="80249"/>
    <lineage>
        <taxon>Eukaryota</taxon>
        <taxon>Metazoa</taxon>
        <taxon>Ecdysozoa</taxon>
        <taxon>Arthropoda</taxon>
        <taxon>Hexapoda</taxon>
        <taxon>Insecta</taxon>
        <taxon>Pterygota</taxon>
        <taxon>Neoptera</taxon>
        <taxon>Endopterygota</taxon>
        <taxon>Coleoptera</taxon>
        <taxon>Polyphaga</taxon>
        <taxon>Cucujiformia</taxon>
        <taxon>Chrysomeloidea</taxon>
        <taxon>Chrysomelidae</taxon>
        <taxon>Chrysomelinae</taxon>
        <taxon>Chrysomelini</taxon>
        <taxon>Phaedon</taxon>
    </lineage>
</organism>
<feature type="domain" description="RING-type" evidence="5">
    <location>
        <begin position="296"/>
        <end position="330"/>
    </location>
</feature>
<dbReference type="PANTHER" id="PTHR45877">
    <property type="entry name" value="E3 UBIQUITIN-PROTEIN LIGASE SIAH2"/>
    <property type="match status" value="1"/>
</dbReference>
<evidence type="ECO:0000256" key="2">
    <source>
        <dbReference type="ARBA" id="ARBA00022771"/>
    </source>
</evidence>
<evidence type="ECO:0000313" key="7">
    <source>
        <dbReference type="Proteomes" id="UP001153737"/>
    </source>
</evidence>
<proteinExistence type="predicted"/>
<dbReference type="GO" id="GO:0043161">
    <property type="term" value="P:proteasome-mediated ubiquitin-dependent protein catabolic process"/>
    <property type="evidence" value="ECO:0007669"/>
    <property type="project" value="TreeGrafter"/>
</dbReference>
<dbReference type="InterPro" id="IPR013083">
    <property type="entry name" value="Znf_RING/FYVE/PHD"/>
</dbReference>
<evidence type="ECO:0000313" key="6">
    <source>
        <dbReference type="EMBL" id="CAH1176924.1"/>
    </source>
</evidence>
<dbReference type="PROSITE" id="PS50089">
    <property type="entry name" value="ZF_RING_2"/>
    <property type="match status" value="1"/>
</dbReference>
<reference evidence="6" key="2">
    <citation type="submission" date="2022-10" db="EMBL/GenBank/DDBJ databases">
        <authorList>
            <consortium name="ENA_rothamsted_submissions"/>
            <consortium name="culmorum"/>
            <person name="King R."/>
        </authorList>
    </citation>
    <scope>NUCLEOTIDE SEQUENCE</scope>
</reference>
<dbReference type="InterPro" id="IPR004162">
    <property type="entry name" value="SINA-like_animal"/>
</dbReference>
<dbReference type="GO" id="GO:0031624">
    <property type="term" value="F:ubiquitin conjugating enzyme binding"/>
    <property type="evidence" value="ECO:0007669"/>
    <property type="project" value="TreeGrafter"/>
</dbReference>
<dbReference type="AlphaFoldDB" id="A0A9P0GQF3"/>
<keyword evidence="2 4" id="KW-0863">Zinc-finger</keyword>
<dbReference type="SUPFAM" id="SSF57850">
    <property type="entry name" value="RING/U-box"/>
    <property type="match status" value="1"/>
</dbReference>
<keyword evidence="7" id="KW-1185">Reference proteome</keyword>
<dbReference type="OrthoDB" id="5954824at2759"/>
<dbReference type="GO" id="GO:0061630">
    <property type="term" value="F:ubiquitin protein ligase activity"/>
    <property type="evidence" value="ECO:0007669"/>
    <property type="project" value="TreeGrafter"/>
</dbReference>
<dbReference type="Gene3D" id="3.30.40.10">
    <property type="entry name" value="Zinc/RING finger domain, C3HC4 (zinc finger)"/>
    <property type="match status" value="3"/>
</dbReference>
<dbReference type="Pfam" id="PF21362">
    <property type="entry name" value="Sina_RING"/>
    <property type="match status" value="1"/>
</dbReference>
<dbReference type="PANTHER" id="PTHR45877:SF2">
    <property type="entry name" value="E3 UBIQUITIN-PROTEIN LIGASE SINA-RELATED"/>
    <property type="match status" value="1"/>
</dbReference>
<evidence type="ECO:0000259" key="5">
    <source>
        <dbReference type="PROSITE" id="PS50089"/>
    </source>
</evidence>
<sequence>MASTHPSSIHFASELQNAMLSFKCWLCENLLSVPPIMVLSKDGKQLKCGRCKNNEEKPSICRNFAFENVAMFSSVPCMYKDCNKITPWKEVERHEDACDKKTIKCPIYYEECEGIFQVDSVVSHCRRFHADKIFFNTFNYELSTHPLSRMICFLAYNGDHPQNFILMIINTFSSSEVYVASLKEIDECFRYDLKLSSTKNGTSVTYEDQPISKYVEMDHCLTCMVAECDLPRYPHTKMQQRIPVNIHFKKIDLTVMKPLFGDISKIKFTITIVPKEKYSDSSLGTVNQCLKKELCCPICMEYMISEIYNCEKGHVLCNTCKIQLTECPSCGTNIGESRSFPLENLADEVVLTCLFYKNGCKFTGKLKSLSSHEKECVHKQDSNPDKD</sequence>
<keyword evidence="1" id="KW-0479">Metal-binding</keyword>
<name>A0A9P0GQF3_PHACE</name>
<accession>A0A9P0GQF3</accession>
<dbReference type="GO" id="GO:0005737">
    <property type="term" value="C:cytoplasm"/>
    <property type="evidence" value="ECO:0007669"/>
    <property type="project" value="TreeGrafter"/>
</dbReference>
<evidence type="ECO:0000256" key="4">
    <source>
        <dbReference type="PROSITE-ProRule" id="PRU00175"/>
    </source>
</evidence>
<keyword evidence="3" id="KW-0862">Zinc</keyword>
<dbReference type="SUPFAM" id="SSF49599">
    <property type="entry name" value="TRAF domain-like"/>
    <property type="match status" value="2"/>
</dbReference>
<protein>
    <recommendedName>
        <fullName evidence="5">RING-type domain-containing protein</fullName>
    </recommendedName>
</protein>
<dbReference type="EMBL" id="OU896713">
    <property type="protein sequence ID" value="CAH1176924.1"/>
    <property type="molecule type" value="Genomic_DNA"/>
</dbReference>
<gene>
    <name evidence="6" type="ORF">PHAECO_LOCUS11167</name>
</gene>
<dbReference type="InterPro" id="IPR001841">
    <property type="entry name" value="Znf_RING"/>
</dbReference>